<name>A0A8S5RWV1_9VIRU</name>
<proteinExistence type="predicted"/>
<sequence length="59" mass="6283">MTETTITLPMGKADLQEAATAVIEQLATAPPDTGSMSQEQSISYNMGLSILFACLRSTF</sequence>
<reference evidence="1" key="1">
    <citation type="journal article" date="2021" name="Proc. Natl. Acad. Sci. U.S.A.">
        <title>A Catalog of Tens of Thousands of Viruses from Human Metagenomes Reveals Hidden Associations with Chronic Diseases.</title>
        <authorList>
            <person name="Tisza M.J."/>
            <person name="Buck C.B."/>
        </authorList>
    </citation>
    <scope>NUCLEOTIDE SEQUENCE</scope>
    <source>
        <strain evidence="1">CtU8j8</strain>
    </source>
</reference>
<organism evidence="1">
    <name type="scientific">virus sp. ctU8j8</name>
    <dbReference type="NCBI Taxonomy" id="2827991"/>
    <lineage>
        <taxon>Viruses</taxon>
    </lineage>
</organism>
<accession>A0A8S5RWV1</accession>
<protein>
    <submittedName>
        <fullName evidence="1">Uncharacterized protein</fullName>
    </submittedName>
</protein>
<evidence type="ECO:0000313" key="1">
    <source>
        <dbReference type="EMBL" id="DAF43229.1"/>
    </source>
</evidence>
<dbReference type="EMBL" id="BK032501">
    <property type="protein sequence ID" value="DAF43229.1"/>
    <property type="molecule type" value="Genomic_DNA"/>
</dbReference>